<dbReference type="Proteomes" id="UP000031971">
    <property type="component" value="Unassembled WGS sequence"/>
</dbReference>
<protein>
    <submittedName>
        <fullName evidence="2">Uncharacterized protein</fullName>
    </submittedName>
</protein>
<dbReference type="STRING" id="272627.CCC_02937"/>
<evidence type="ECO:0000313" key="2">
    <source>
        <dbReference type="EMBL" id="KIM00149.1"/>
    </source>
</evidence>
<sequence>MILTVDLNDPDLLPVEKLVLEELARRQEARRQRRTQTQTEDEARAVA</sequence>
<name>A0A0C2YYJ5_PARME</name>
<reference evidence="2 3" key="1">
    <citation type="submission" date="2015-01" db="EMBL/GenBank/DDBJ databases">
        <title>Genome Sequence of Magnetospirillum magnetotacticum Strain MS-1.</title>
        <authorList>
            <person name="Marinov G.K."/>
            <person name="Smalley M.D."/>
            <person name="DeSalvo G."/>
        </authorList>
    </citation>
    <scope>NUCLEOTIDE SEQUENCE [LARGE SCALE GENOMIC DNA]</scope>
    <source>
        <strain evidence="2 3">MS-1</strain>
    </source>
</reference>
<keyword evidence="3" id="KW-1185">Reference proteome</keyword>
<gene>
    <name evidence="2" type="ORF">CCC_02937</name>
</gene>
<evidence type="ECO:0000313" key="3">
    <source>
        <dbReference type="Proteomes" id="UP000031971"/>
    </source>
</evidence>
<evidence type="ECO:0000256" key="1">
    <source>
        <dbReference type="SAM" id="MobiDB-lite"/>
    </source>
</evidence>
<dbReference type="EMBL" id="JXSL01000020">
    <property type="protein sequence ID" value="KIM00149.1"/>
    <property type="molecule type" value="Genomic_DNA"/>
</dbReference>
<dbReference type="RefSeq" id="WP_160295508.1">
    <property type="nucleotide sequence ID" value="NZ_JXSL01000020.1"/>
</dbReference>
<feature type="region of interest" description="Disordered" evidence="1">
    <location>
        <begin position="26"/>
        <end position="47"/>
    </location>
</feature>
<comment type="caution">
    <text evidence="2">The sequence shown here is derived from an EMBL/GenBank/DDBJ whole genome shotgun (WGS) entry which is preliminary data.</text>
</comment>
<dbReference type="AlphaFoldDB" id="A0A0C2YYJ5"/>
<organism evidence="2 3">
    <name type="scientific">Paramagnetospirillum magnetotacticum MS-1</name>
    <dbReference type="NCBI Taxonomy" id="272627"/>
    <lineage>
        <taxon>Bacteria</taxon>
        <taxon>Pseudomonadati</taxon>
        <taxon>Pseudomonadota</taxon>
        <taxon>Alphaproteobacteria</taxon>
        <taxon>Rhodospirillales</taxon>
        <taxon>Magnetospirillaceae</taxon>
        <taxon>Paramagnetospirillum</taxon>
    </lineage>
</organism>
<proteinExistence type="predicted"/>
<accession>A0A0C2YYJ5</accession>